<dbReference type="Pfam" id="PF19540">
    <property type="entry name" value="DUF6064"/>
    <property type="match status" value="1"/>
</dbReference>
<dbReference type="RefSeq" id="WP_106718115.1">
    <property type="nucleotide sequence ID" value="NZ_JACHXT010000001.1"/>
</dbReference>
<feature type="transmembrane region" description="Helical" evidence="1">
    <location>
        <begin position="118"/>
        <end position="137"/>
    </location>
</feature>
<keyword evidence="1" id="KW-0472">Membrane</keyword>
<evidence type="ECO:0000256" key="1">
    <source>
        <dbReference type="SAM" id="Phobius"/>
    </source>
</evidence>
<reference evidence="3" key="1">
    <citation type="submission" date="2017-11" db="EMBL/GenBank/DDBJ databases">
        <authorList>
            <person name="Kuznetsova I."/>
            <person name="Sazanova A."/>
            <person name="Chirak E."/>
            <person name="Safronova V."/>
            <person name="Willems A."/>
        </authorList>
    </citation>
    <scope>NUCLEOTIDE SEQUENCE [LARGE SCALE GENOMIC DNA]</scope>
    <source>
        <strain evidence="3">PEPV15</strain>
    </source>
</reference>
<dbReference type="InterPro" id="IPR045708">
    <property type="entry name" value="DUF6064"/>
</dbReference>
<keyword evidence="3" id="KW-1185">Reference proteome</keyword>
<keyword evidence="1" id="KW-0812">Transmembrane</keyword>
<feature type="transmembrane region" description="Helical" evidence="1">
    <location>
        <begin position="149"/>
        <end position="169"/>
    </location>
</feature>
<dbReference type="AlphaFoldDB" id="A0A2P7AND7"/>
<gene>
    <name evidence="2" type="ORF">CU100_18655</name>
</gene>
<protein>
    <recommendedName>
        <fullName evidence="4">MFS transporter permease</fullName>
    </recommendedName>
</protein>
<evidence type="ECO:0000313" key="3">
    <source>
        <dbReference type="Proteomes" id="UP000241158"/>
    </source>
</evidence>
<dbReference type="Proteomes" id="UP000241158">
    <property type="component" value="Unassembled WGS sequence"/>
</dbReference>
<accession>A0A2P7AND7</accession>
<dbReference type="EMBL" id="PGGN01000004">
    <property type="protein sequence ID" value="PSH55705.1"/>
    <property type="molecule type" value="Genomic_DNA"/>
</dbReference>
<evidence type="ECO:0000313" key="2">
    <source>
        <dbReference type="EMBL" id="PSH55705.1"/>
    </source>
</evidence>
<feature type="transmembrane region" description="Helical" evidence="1">
    <location>
        <begin position="59"/>
        <end position="80"/>
    </location>
</feature>
<feature type="transmembrane region" description="Helical" evidence="1">
    <location>
        <begin position="86"/>
        <end position="106"/>
    </location>
</feature>
<feature type="transmembrane region" description="Helical" evidence="1">
    <location>
        <begin position="176"/>
        <end position="194"/>
    </location>
</feature>
<keyword evidence="1" id="KW-1133">Transmembrane helix</keyword>
<proteinExistence type="predicted"/>
<comment type="caution">
    <text evidence="2">The sequence shown here is derived from an EMBL/GenBank/DDBJ whole genome shotgun (WGS) entry which is preliminary data.</text>
</comment>
<name>A0A2P7AND7_9HYPH</name>
<organism evidence="2 3">
    <name type="scientific">Phyllobacterium endophyticum</name>
    <dbReference type="NCBI Taxonomy" id="1149773"/>
    <lineage>
        <taxon>Bacteria</taxon>
        <taxon>Pseudomonadati</taxon>
        <taxon>Pseudomonadota</taxon>
        <taxon>Alphaproteobacteria</taxon>
        <taxon>Hyphomicrobiales</taxon>
        <taxon>Phyllobacteriaceae</taxon>
        <taxon>Phyllobacterium</taxon>
    </lineage>
</organism>
<sequence length="228" mass="25278">MSEWLTYRPGDFLLFSPRVYWRMFELQNAAVWPLQLGTFIAGFAIIFVVIARPNGKHRWIAFVLAVLWTFVGWTFVWHRYATINWAMAYVAPFFVLQSLLLLIAVTVPTGLVFGRRGFARWIGGLLTSIALFLYPALPYLSGSSLPNAEVFGIAPDPTAIGTMGLLLMARGSLVPVLFLVPVIWCLITTTTLWAMGSPEAWLPSSALALTLVSAVWSRQSRSSPHGGT</sequence>
<feature type="transmembrane region" description="Helical" evidence="1">
    <location>
        <begin position="30"/>
        <end position="50"/>
    </location>
</feature>
<dbReference type="OrthoDB" id="581693at2"/>
<evidence type="ECO:0008006" key="4">
    <source>
        <dbReference type="Google" id="ProtNLM"/>
    </source>
</evidence>